<keyword evidence="3" id="KW-1185">Reference proteome</keyword>
<reference evidence="2 3" key="1">
    <citation type="journal article" date="2019" name="Int. J. Syst. Evol. Microbiol.">
        <title>The Global Catalogue of Microorganisms (GCM) 10K type strain sequencing project: providing services to taxonomists for standard genome sequencing and annotation.</title>
        <authorList>
            <consortium name="The Broad Institute Genomics Platform"/>
            <consortium name="The Broad Institute Genome Sequencing Center for Infectious Disease"/>
            <person name="Wu L."/>
            <person name="Ma J."/>
        </authorList>
    </citation>
    <scope>NUCLEOTIDE SEQUENCE [LARGE SCALE GENOMIC DNA]</scope>
    <source>
        <strain evidence="2 3">NBRC 111368</strain>
    </source>
</reference>
<evidence type="ECO:0000313" key="2">
    <source>
        <dbReference type="EMBL" id="MFC6723855.1"/>
    </source>
</evidence>
<proteinExistence type="predicted"/>
<dbReference type="AlphaFoldDB" id="A0ABD5RWP0"/>
<name>A0ABD5RWP0_9EURY</name>
<feature type="region of interest" description="Disordered" evidence="1">
    <location>
        <begin position="60"/>
        <end position="80"/>
    </location>
</feature>
<comment type="caution">
    <text evidence="2">The sequence shown here is derived from an EMBL/GenBank/DDBJ whole genome shotgun (WGS) entry which is preliminary data.</text>
</comment>
<gene>
    <name evidence="2" type="ORF">ACFQE1_05580</name>
</gene>
<evidence type="ECO:0000256" key="1">
    <source>
        <dbReference type="SAM" id="MobiDB-lite"/>
    </source>
</evidence>
<dbReference type="Proteomes" id="UP001596328">
    <property type="component" value="Unassembled WGS sequence"/>
</dbReference>
<organism evidence="2 3">
    <name type="scientific">Halobium palmae</name>
    <dbReference type="NCBI Taxonomy" id="1776492"/>
    <lineage>
        <taxon>Archaea</taxon>
        <taxon>Methanobacteriati</taxon>
        <taxon>Methanobacteriota</taxon>
        <taxon>Stenosarchaea group</taxon>
        <taxon>Halobacteria</taxon>
        <taxon>Halobacteriales</taxon>
        <taxon>Haloferacaceae</taxon>
        <taxon>Halobium</taxon>
    </lineage>
</organism>
<protein>
    <submittedName>
        <fullName evidence="2">Uncharacterized protein</fullName>
    </submittedName>
</protein>
<dbReference type="EMBL" id="JBHSWU010000058">
    <property type="protein sequence ID" value="MFC6723855.1"/>
    <property type="molecule type" value="Genomic_DNA"/>
</dbReference>
<accession>A0ABD5RWP0</accession>
<sequence>MIDALAKDLHADRDENMFIVPELLRFGVSRRHINLNRDDESTGLTETNARNSVSQTVATIPIPPDIDAGDRSLTTMSVGN</sequence>
<evidence type="ECO:0000313" key="3">
    <source>
        <dbReference type="Proteomes" id="UP001596328"/>
    </source>
</evidence>